<sequence length="364" mass="42130">MFFKQINKVYTFVYHTSTKRQKFSGIRLFSGFFNNMKIGTHDGVFHCDEVLACYMLKRLPQYKDAEIVRTRDLEKLKECDIVVDVGAVFDHEKKRYDHHQREFNETLSSLKPALGDKYNIKLSSAGLVYAYYGEQLLRELAPKETPLSPSDLSIIYKKVYENLIEEIDAIDNGVPMTEEEPKYKIRTHLSARVGRLNPEWNSNQQIDINEVFKKAMVLVSEELLHIVNFFISVWLPARDYVKSAIDKRFEVHSSGQIVEFTERFPWKEHLFDLETEMELGHEIKYVLFNDKPRSWRVQAVPVSPTSFILRKPLCKSWWGVRDDILSNVAQIEGCIFCHSTGFIGGNVSKEGALKMAIASLNAET</sequence>
<dbReference type="Proteomes" id="UP001652740">
    <property type="component" value="Unplaced"/>
</dbReference>
<dbReference type="Pfam" id="PF03690">
    <property type="entry name" value="MYG1_exonuc"/>
    <property type="match status" value="1"/>
</dbReference>
<dbReference type="GeneID" id="113510007"/>
<dbReference type="PANTHER" id="PTHR11215:SF1">
    <property type="entry name" value="MYG1 EXONUCLEASE"/>
    <property type="match status" value="1"/>
</dbReference>
<accession>A0ABM3MZU8</accession>
<evidence type="ECO:0000313" key="3">
    <source>
        <dbReference type="RefSeq" id="XP_052756839.1"/>
    </source>
</evidence>
<dbReference type="GO" id="GO:0004527">
    <property type="term" value="F:exonuclease activity"/>
    <property type="evidence" value="ECO:0007669"/>
    <property type="project" value="UniProtKB-KW"/>
</dbReference>
<evidence type="ECO:0000313" key="2">
    <source>
        <dbReference type="Proteomes" id="UP001652740"/>
    </source>
</evidence>
<name>A0ABM3MZU8_GALME</name>
<keyword evidence="3 4" id="KW-0540">Nuclease</keyword>
<evidence type="ECO:0000256" key="1">
    <source>
        <dbReference type="ARBA" id="ARBA00010105"/>
    </source>
</evidence>
<evidence type="ECO:0000313" key="4">
    <source>
        <dbReference type="RefSeq" id="XP_052756842.1"/>
    </source>
</evidence>
<proteinExistence type="inferred from homology"/>
<keyword evidence="2" id="KW-1185">Reference proteome</keyword>
<organism evidence="2 3">
    <name type="scientific">Galleria mellonella</name>
    <name type="common">Greater wax moth</name>
    <dbReference type="NCBI Taxonomy" id="7137"/>
    <lineage>
        <taxon>Eukaryota</taxon>
        <taxon>Metazoa</taxon>
        <taxon>Ecdysozoa</taxon>
        <taxon>Arthropoda</taxon>
        <taxon>Hexapoda</taxon>
        <taxon>Insecta</taxon>
        <taxon>Pterygota</taxon>
        <taxon>Neoptera</taxon>
        <taxon>Endopterygota</taxon>
        <taxon>Lepidoptera</taxon>
        <taxon>Glossata</taxon>
        <taxon>Ditrysia</taxon>
        <taxon>Pyraloidea</taxon>
        <taxon>Pyralidae</taxon>
        <taxon>Galleriinae</taxon>
        <taxon>Galleria</taxon>
    </lineage>
</organism>
<reference evidence="3 4" key="1">
    <citation type="submission" date="2025-05" db="UniProtKB">
        <authorList>
            <consortium name="RefSeq"/>
        </authorList>
    </citation>
    <scope>IDENTIFICATION</scope>
    <source>
        <tissue evidence="3 4">Whole larvae</tissue>
    </source>
</reference>
<keyword evidence="3 4" id="KW-0378">Hydrolase</keyword>
<dbReference type="RefSeq" id="XP_052756839.1">
    <property type="nucleotide sequence ID" value="XM_052900879.1"/>
</dbReference>
<dbReference type="RefSeq" id="XP_052756842.1">
    <property type="nucleotide sequence ID" value="XM_052900882.1"/>
</dbReference>
<gene>
    <name evidence="3 4" type="primary">LOC113510007</name>
</gene>
<dbReference type="PANTHER" id="PTHR11215">
    <property type="entry name" value="METAL DEPENDENT HYDROLASE - RELATED"/>
    <property type="match status" value="1"/>
</dbReference>
<dbReference type="InterPro" id="IPR003226">
    <property type="entry name" value="MYG1_exonuclease"/>
</dbReference>
<protein>
    <submittedName>
        <fullName evidence="3">MYG1 exonuclease isoform X1</fullName>
    </submittedName>
    <submittedName>
        <fullName evidence="4">MYG1 exonuclease isoform X2</fullName>
    </submittedName>
</protein>
<comment type="similarity">
    <text evidence="1">Belongs to the MYG1 family.</text>
</comment>
<keyword evidence="3 4" id="KW-0269">Exonuclease</keyword>